<evidence type="ECO:0000256" key="1">
    <source>
        <dbReference type="ARBA" id="ARBA00022741"/>
    </source>
</evidence>
<protein>
    <recommendedName>
        <fullName evidence="5">Heat shock protein 70</fullName>
    </recommendedName>
</protein>
<dbReference type="PANTHER" id="PTHR19375">
    <property type="entry name" value="HEAT SHOCK PROTEIN 70KDA"/>
    <property type="match status" value="1"/>
</dbReference>
<keyword evidence="4" id="KW-1185">Reference proteome</keyword>
<name>A0ABR2YYL4_9CHLO</name>
<proteinExistence type="predicted"/>
<accession>A0ABR2YYL4</accession>
<evidence type="ECO:0008006" key="5">
    <source>
        <dbReference type="Google" id="ProtNLM"/>
    </source>
</evidence>
<gene>
    <name evidence="3" type="ORF">WJX75_009357</name>
</gene>
<dbReference type="EMBL" id="JALJOT010000003">
    <property type="protein sequence ID" value="KAK9916972.1"/>
    <property type="molecule type" value="Genomic_DNA"/>
</dbReference>
<dbReference type="PROSITE" id="PS00329">
    <property type="entry name" value="HSP70_2"/>
    <property type="match status" value="1"/>
</dbReference>
<evidence type="ECO:0000313" key="3">
    <source>
        <dbReference type="EMBL" id="KAK9916972.1"/>
    </source>
</evidence>
<dbReference type="PRINTS" id="PR00301">
    <property type="entry name" value="HEATSHOCK70"/>
</dbReference>
<sequence length="427" mass="45019">MASPAAAKGVAVGIDLGTTNSVIAVMEGALPSVIPVSPQQNVLPSVVSFAKMDEVMVGGPARRQAIACPNNTFASVKRLIGRKFDSAKKQAKLVPYRIGSDEDGNVQLLCDFVEGGVLYPEEVSAYIVAELLSAAEASTGSSIKKAVISVPAYFGEDQREATIQAGRLAGLETVKLIREPVAAALAYGISTADDEVILVLDLGGGTFDVSILEVGGGTIEVLSTGGDANLGGDDFDNVIVDWLAKTYLAAVDWKQPSILTNLKRIVEFAKIKLSEAGRVSLSLPVGGENGEGVEVVLTRQHLEKLSAPLFKRMGKAVDEACWQAGVDLGTVMEEHAASQGLQPKGFTVDPDEAVALGAAIQAGLYEGSVSGLMVMDIWQASLLRALATKKLKDDKETAQVLLDKEDLDEFAVDDEEEDVDDNDDDAK</sequence>
<keyword evidence="1" id="KW-0547">Nucleotide-binding</keyword>
<evidence type="ECO:0000256" key="2">
    <source>
        <dbReference type="ARBA" id="ARBA00022840"/>
    </source>
</evidence>
<dbReference type="InterPro" id="IPR013126">
    <property type="entry name" value="Hsp_70_fam"/>
</dbReference>
<organism evidence="3 4">
    <name type="scientific">Coccomyxa subellipsoidea</name>
    <dbReference type="NCBI Taxonomy" id="248742"/>
    <lineage>
        <taxon>Eukaryota</taxon>
        <taxon>Viridiplantae</taxon>
        <taxon>Chlorophyta</taxon>
        <taxon>core chlorophytes</taxon>
        <taxon>Trebouxiophyceae</taxon>
        <taxon>Trebouxiophyceae incertae sedis</taxon>
        <taxon>Coccomyxaceae</taxon>
        <taxon>Coccomyxa</taxon>
    </lineage>
</organism>
<dbReference type="Pfam" id="PF00012">
    <property type="entry name" value="HSP70"/>
    <property type="match status" value="1"/>
</dbReference>
<dbReference type="InterPro" id="IPR018181">
    <property type="entry name" value="Heat_shock_70_CS"/>
</dbReference>
<evidence type="ECO:0000313" key="4">
    <source>
        <dbReference type="Proteomes" id="UP001491310"/>
    </source>
</evidence>
<dbReference type="Gene3D" id="3.90.640.10">
    <property type="entry name" value="Actin, Chain A, domain 4"/>
    <property type="match status" value="1"/>
</dbReference>
<dbReference type="InterPro" id="IPR043129">
    <property type="entry name" value="ATPase_NBD"/>
</dbReference>
<reference evidence="3 4" key="1">
    <citation type="journal article" date="2024" name="Nat. Commun.">
        <title>Phylogenomics reveals the evolutionary origins of lichenization in chlorophyte algae.</title>
        <authorList>
            <person name="Puginier C."/>
            <person name="Libourel C."/>
            <person name="Otte J."/>
            <person name="Skaloud P."/>
            <person name="Haon M."/>
            <person name="Grisel S."/>
            <person name="Petersen M."/>
            <person name="Berrin J.G."/>
            <person name="Delaux P.M."/>
            <person name="Dal Grande F."/>
            <person name="Keller J."/>
        </authorList>
    </citation>
    <scope>NUCLEOTIDE SEQUENCE [LARGE SCALE GENOMIC DNA]</scope>
    <source>
        <strain evidence="3 4">SAG 216-7</strain>
    </source>
</reference>
<comment type="caution">
    <text evidence="3">The sequence shown here is derived from an EMBL/GenBank/DDBJ whole genome shotgun (WGS) entry which is preliminary data.</text>
</comment>
<dbReference type="Gene3D" id="3.30.420.40">
    <property type="match status" value="2"/>
</dbReference>
<dbReference type="PROSITE" id="PS00297">
    <property type="entry name" value="HSP70_1"/>
    <property type="match status" value="1"/>
</dbReference>
<dbReference type="Proteomes" id="UP001491310">
    <property type="component" value="Unassembled WGS sequence"/>
</dbReference>
<keyword evidence="2" id="KW-0067">ATP-binding</keyword>
<dbReference type="SUPFAM" id="SSF53067">
    <property type="entry name" value="Actin-like ATPase domain"/>
    <property type="match status" value="2"/>
</dbReference>